<dbReference type="GO" id="GO:0016783">
    <property type="term" value="F:sulfurtransferase activity"/>
    <property type="evidence" value="ECO:0007669"/>
    <property type="project" value="UniProtKB-UniRule"/>
</dbReference>
<dbReference type="AlphaFoldDB" id="A0A2K9LR78"/>
<dbReference type="OrthoDB" id="9801054at2"/>
<comment type="pathway">
    <text evidence="13">tRNA modification.</text>
</comment>
<feature type="compositionally biased region" description="Polar residues" evidence="14">
    <location>
        <begin position="1"/>
        <end position="11"/>
    </location>
</feature>
<evidence type="ECO:0000313" key="17">
    <source>
        <dbReference type="Proteomes" id="UP000235116"/>
    </source>
</evidence>
<dbReference type="GO" id="GO:0005737">
    <property type="term" value="C:cytoplasm"/>
    <property type="evidence" value="ECO:0007669"/>
    <property type="project" value="UniProtKB-SubCell"/>
</dbReference>
<reference evidence="17" key="1">
    <citation type="submission" date="2017-08" db="EMBL/GenBank/DDBJ databases">
        <title>Direct submision.</title>
        <authorList>
            <person name="Kim S.-J."/>
            <person name="Rhee S.-K."/>
        </authorList>
    </citation>
    <scope>NUCLEOTIDE SEQUENCE [LARGE SCALE GENOMIC DNA]</scope>
    <source>
        <strain evidence="17">GI5</strain>
    </source>
</reference>
<keyword evidence="3 13" id="KW-0820">tRNA-binding</keyword>
<dbReference type="InterPro" id="IPR035107">
    <property type="entry name" value="tRNA_thiolation_TtcA_Ctu1"/>
</dbReference>
<evidence type="ECO:0000256" key="3">
    <source>
        <dbReference type="ARBA" id="ARBA00022555"/>
    </source>
</evidence>
<evidence type="ECO:0000256" key="6">
    <source>
        <dbReference type="ARBA" id="ARBA00022723"/>
    </source>
</evidence>
<dbReference type="GO" id="GO:0034227">
    <property type="term" value="P:tRNA thio-modification"/>
    <property type="evidence" value="ECO:0007669"/>
    <property type="project" value="UniProtKB-UniRule"/>
</dbReference>
<dbReference type="GO" id="GO:0051539">
    <property type="term" value="F:4 iron, 4 sulfur cluster binding"/>
    <property type="evidence" value="ECO:0007669"/>
    <property type="project" value="UniProtKB-UniRule"/>
</dbReference>
<keyword evidence="11 13" id="KW-0408">Iron</keyword>
<comment type="similarity">
    <text evidence="13">Belongs to the TtcA family.</text>
</comment>
<sequence length="314" mass="35592">MSVSDSGQIQSAKAAPSPEQAKKAKTQFNKLQKRLRREVGKAIADYNMIEAGDRVMVCLSGGKDSYAMLEILMGLQKSAPIDFELVAVNMDQKQPGFPEHVLPQYLDQLGIEYYIINRDTYSVVKEKIPEGATTCGLCSRLRRGTLYTFAEDIKATKIALGHHRDDIVETMFLNMFYGSRLSAMPPKLLSDDGRNIVIRPMAYCREKDLVRFADCKGFPIIPCNLCGSQENLQRQNIKMMLQDWERQQPGRVEHIFTSMQNIKLSQMADTSLFDFKNLQIDRSSERKAYEFADDQTVDGKPARDAVKMVNIVNL</sequence>
<comment type="cofactor">
    <cofactor evidence="13">
        <name>Mg(2+)</name>
        <dbReference type="ChEBI" id="CHEBI:18420"/>
    </cofactor>
</comment>
<dbReference type="PANTHER" id="PTHR43686">
    <property type="entry name" value="SULFURTRANSFERASE-RELATED"/>
    <property type="match status" value="1"/>
</dbReference>
<keyword evidence="2 13" id="KW-0963">Cytoplasm</keyword>
<comment type="function">
    <text evidence="13">Catalyzes the ATP-dependent 2-thiolation of cytidine in position 32 of tRNA, to form 2-thiocytidine (s(2)C32). The sulfur atoms are provided by the cysteine/cysteine desulfurase (IscS) system.</text>
</comment>
<evidence type="ECO:0000259" key="15">
    <source>
        <dbReference type="Pfam" id="PF01171"/>
    </source>
</evidence>
<dbReference type="SUPFAM" id="SSF52402">
    <property type="entry name" value="Adenine nucleotide alpha hydrolases-like"/>
    <property type="match status" value="1"/>
</dbReference>
<dbReference type="KEGG" id="kak:Kalk_20980"/>
<keyword evidence="6 13" id="KW-0479">Metal-binding</keyword>
<feature type="region of interest" description="Disordered" evidence="14">
    <location>
        <begin position="1"/>
        <end position="27"/>
    </location>
</feature>
<evidence type="ECO:0000256" key="9">
    <source>
        <dbReference type="ARBA" id="ARBA00022842"/>
    </source>
</evidence>
<evidence type="ECO:0000313" key="16">
    <source>
        <dbReference type="EMBL" id="AUM14750.1"/>
    </source>
</evidence>
<evidence type="ECO:0000256" key="8">
    <source>
        <dbReference type="ARBA" id="ARBA00022840"/>
    </source>
</evidence>
<dbReference type="Gene3D" id="3.40.50.620">
    <property type="entry name" value="HUPs"/>
    <property type="match status" value="1"/>
</dbReference>
<gene>
    <name evidence="13" type="primary">ttcA</name>
    <name evidence="16" type="ORF">Kalk_20980</name>
</gene>
<keyword evidence="12 13" id="KW-0411">Iron-sulfur</keyword>
<keyword evidence="7 13" id="KW-0547">Nucleotide-binding</keyword>
<accession>A0A2K9LR78</accession>
<dbReference type="RefSeq" id="WP_101896119.1">
    <property type="nucleotide sequence ID" value="NZ_CP022684.1"/>
</dbReference>
<keyword evidence="5 13" id="KW-0819">tRNA processing</keyword>
<evidence type="ECO:0000256" key="7">
    <source>
        <dbReference type="ARBA" id="ARBA00022741"/>
    </source>
</evidence>
<dbReference type="Proteomes" id="UP000235116">
    <property type="component" value="Chromosome"/>
</dbReference>
<organism evidence="16 17">
    <name type="scientific">Ketobacter alkanivorans</name>
    <dbReference type="NCBI Taxonomy" id="1917421"/>
    <lineage>
        <taxon>Bacteria</taxon>
        <taxon>Pseudomonadati</taxon>
        <taxon>Pseudomonadota</taxon>
        <taxon>Gammaproteobacteria</taxon>
        <taxon>Pseudomonadales</taxon>
        <taxon>Ketobacteraceae</taxon>
        <taxon>Ketobacter</taxon>
    </lineage>
</organism>
<dbReference type="InterPro" id="IPR011063">
    <property type="entry name" value="TilS/TtcA_N"/>
</dbReference>
<evidence type="ECO:0000256" key="14">
    <source>
        <dbReference type="SAM" id="MobiDB-lite"/>
    </source>
</evidence>
<protein>
    <recommendedName>
        <fullName evidence="13">tRNA-cytidine(32) 2-sulfurtransferase</fullName>
        <ecNumber evidence="13">2.8.1.-</ecNumber>
    </recommendedName>
    <alternativeName>
        <fullName evidence="13">Two-thiocytidine biosynthesis protein A</fullName>
    </alternativeName>
    <alternativeName>
        <fullName evidence="13">tRNA 2-thiocytidine biosynthesis protein TtcA</fullName>
    </alternativeName>
</protein>
<proteinExistence type="inferred from homology"/>
<dbReference type="InterPro" id="IPR014729">
    <property type="entry name" value="Rossmann-like_a/b/a_fold"/>
</dbReference>
<evidence type="ECO:0000256" key="1">
    <source>
        <dbReference type="ARBA" id="ARBA00022485"/>
    </source>
</evidence>
<dbReference type="GO" id="GO:0000287">
    <property type="term" value="F:magnesium ion binding"/>
    <property type="evidence" value="ECO:0007669"/>
    <property type="project" value="UniProtKB-UniRule"/>
</dbReference>
<keyword evidence="1 13" id="KW-0004">4Fe-4S</keyword>
<comment type="subunit">
    <text evidence="13">Homodimer.</text>
</comment>
<comment type="miscellaneous">
    <text evidence="13">The thiolation reaction likely consists of two steps: a first activation step by ATP to form an adenylated intermediate of the target base of tRNA, and a second nucleophilic substitution step of the sulfur (S) atom supplied by the hydrosulfide attached to the Fe-S cluster.</text>
</comment>
<evidence type="ECO:0000256" key="10">
    <source>
        <dbReference type="ARBA" id="ARBA00022884"/>
    </source>
</evidence>
<evidence type="ECO:0000256" key="11">
    <source>
        <dbReference type="ARBA" id="ARBA00023004"/>
    </source>
</evidence>
<feature type="binding site" evidence="13">
    <location>
        <position position="226"/>
    </location>
    <ligand>
        <name>[4Fe-4S] cluster</name>
        <dbReference type="ChEBI" id="CHEBI:49883"/>
    </ligand>
</feature>
<dbReference type="Pfam" id="PF01171">
    <property type="entry name" value="ATP_bind_3"/>
    <property type="match status" value="1"/>
</dbReference>
<keyword evidence="4 13" id="KW-0808">Transferase</keyword>
<dbReference type="InterPro" id="IPR012089">
    <property type="entry name" value="tRNA_Cyd_32_2_STrfase"/>
</dbReference>
<keyword evidence="17" id="KW-1185">Reference proteome</keyword>
<name>A0A2K9LR78_9GAMM</name>
<keyword evidence="10 13" id="KW-0694">RNA-binding</keyword>
<dbReference type="CDD" id="cd24138">
    <property type="entry name" value="TtcA-like"/>
    <property type="match status" value="1"/>
</dbReference>
<dbReference type="EMBL" id="CP022684">
    <property type="protein sequence ID" value="AUM14750.1"/>
    <property type="molecule type" value="Genomic_DNA"/>
</dbReference>
<comment type="cofactor">
    <cofactor evidence="13">
        <name>[4Fe-4S] cluster</name>
        <dbReference type="ChEBI" id="CHEBI:49883"/>
    </cofactor>
    <text evidence="13">Binds 1 [4Fe-4S] cluster per subunit. The cluster is chelated by three Cys residues, the fourth Fe has a free coordination site that may bind a sulfur atom transferred from the persulfide of IscS.</text>
</comment>
<dbReference type="GO" id="GO:0005524">
    <property type="term" value="F:ATP binding"/>
    <property type="evidence" value="ECO:0007669"/>
    <property type="project" value="UniProtKB-UniRule"/>
</dbReference>
<evidence type="ECO:0000256" key="2">
    <source>
        <dbReference type="ARBA" id="ARBA00022490"/>
    </source>
</evidence>
<evidence type="ECO:0000256" key="13">
    <source>
        <dbReference type="HAMAP-Rule" id="MF_01850"/>
    </source>
</evidence>
<dbReference type="EC" id="2.8.1.-" evidence="13"/>
<evidence type="ECO:0000256" key="12">
    <source>
        <dbReference type="ARBA" id="ARBA00023014"/>
    </source>
</evidence>
<feature type="short sequence motif" description="PP-loop motif" evidence="13">
    <location>
        <begin position="60"/>
        <end position="65"/>
    </location>
</feature>
<evidence type="ECO:0000256" key="4">
    <source>
        <dbReference type="ARBA" id="ARBA00022679"/>
    </source>
</evidence>
<comment type="subcellular location">
    <subcellularLocation>
        <location evidence="13">Cytoplasm</location>
    </subcellularLocation>
</comment>
<dbReference type="NCBIfam" id="NF007972">
    <property type="entry name" value="PRK10696.1"/>
    <property type="match status" value="1"/>
</dbReference>
<dbReference type="PANTHER" id="PTHR43686:SF1">
    <property type="entry name" value="AMINOTRAN_5 DOMAIN-CONTAINING PROTEIN"/>
    <property type="match status" value="1"/>
</dbReference>
<dbReference type="HAMAP" id="MF_01850">
    <property type="entry name" value="TtcA"/>
    <property type="match status" value="1"/>
</dbReference>
<comment type="catalytic activity">
    <reaction evidence="13">
        <text>cytidine(32) in tRNA + S-sulfanyl-L-cysteinyl-[cysteine desulfurase] + AH2 + ATP = 2-thiocytidine(32) in tRNA + L-cysteinyl-[cysteine desulfurase] + A + AMP + diphosphate + H(+)</text>
        <dbReference type="Rhea" id="RHEA:57048"/>
        <dbReference type="Rhea" id="RHEA-COMP:10288"/>
        <dbReference type="Rhea" id="RHEA-COMP:12157"/>
        <dbReference type="Rhea" id="RHEA-COMP:12158"/>
        <dbReference type="Rhea" id="RHEA-COMP:14821"/>
        <dbReference type="ChEBI" id="CHEBI:13193"/>
        <dbReference type="ChEBI" id="CHEBI:15378"/>
        <dbReference type="ChEBI" id="CHEBI:17499"/>
        <dbReference type="ChEBI" id="CHEBI:29950"/>
        <dbReference type="ChEBI" id="CHEBI:30616"/>
        <dbReference type="ChEBI" id="CHEBI:33019"/>
        <dbReference type="ChEBI" id="CHEBI:61963"/>
        <dbReference type="ChEBI" id="CHEBI:82748"/>
        <dbReference type="ChEBI" id="CHEBI:141453"/>
        <dbReference type="ChEBI" id="CHEBI:456215"/>
    </reaction>
</comment>
<evidence type="ECO:0000256" key="5">
    <source>
        <dbReference type="ARBA" id="ARBA00022694"/>
    </source>
</evidence>
<dbReference type="GO" id="GO:0000049">
    <property type="term" value="F:tRNA binding"/>
    <property type="evidence" value="ECO:0007669"/>
    <property type="project" value="UniProtKB-KW"/>
</dbReference>
<keyword evidence="9 13" id="KW-0460">Magnesium</keyword>
<feature type="domain" description="tRNA(Ile)-lysidine/2-thiocytidine synthase N-terminal" evidence="15">
    <location>
        <begin position="55"/>
        <end position="217"/>
    </location>
</feature>
<feature type="binding site" evidence="13">
    <location>
        <position position="138"/>
    </location>
    <ligand>
        <name>[4Fe-4S] cluster</name>
        <dbReference type="ChEBI" id="CHEBI:49883"/>
    </ligand>
</feature>
<keyword evidence="8 13" id="KW-0067">ATP-binding</keyword>
<dbReference type="PIRSF" id="PIRSF004976">
    <property type="entry name" value="ATPase_YdaO"/>
    <property type="match status" value="1"/>
</dbReference>
<feature type="binding site" evidence="13">
    <location>
        <position position="135"/>
    </location>
    <ligand>
        <name>[4Fe-4S] cluster</name>
        <dbReference type="ChEBI" id="CHEBI:49883"/>
    </ligand>
</feature>